<proteinExistence type="predicted"/>
<evidence type="ECO:0000313" key="2">
    <source>
        <dbReference type="Proteomes" id="UP000887116"/>
    </source>
</evidence>
<comment type="caution">
    <text evidence="1">The sequence shown here is derived from an EMBL/GenBank/DDBJ whole genome shotgun (WGS) entry which is preliminary data.</text>
</comment>
<dbReference type="AlphaFoldDB" id="A0A8X6H2P9"/>
<evidence type="ECO:0000313" key="1">
    <source>
        <dbReference type="EMBL" id="GFR15977.1"/>
    </source>
</evidence>
<sequence>MFPLQNEKAIFNRGQCSHLIYLMTAWDQRKIASSHAKAVEAISYVNEPRDSEEGVELLMPNRWSCESKKNFHRQRVGVMKSKGGLPREGRERR</sequence>
<dbReference type="Proteomes" id="UP000887116">
    <property type="component" value="Unassembled WGS sequence"/>
</dbReference>
<dbReference type="OrthoDB" id="6439378at2759"/>
<accession>A0A8X6H2P9</accession>
<organism evidence="1 2">
    <name type="scientific">Trichonephila clavata</name>
    <name type="common">Joro spider</name>
    <name type="synonym">Nephila clavata</name>
    <dbReference type="NCBI Taxonomy" id="2740835"/>
    <lineage>
        <taxon>Eukaryota</taxon>
        <taxon>Metazoa</taxon>
        <taxon>Ecdysozoa</taxon>
        <taxon>Arthropoda</taxon>
        <taxon>Chelicerata</taxon>
        <taxon>Arachnida</taxon>
        <taxon>Araneae</taxon>
        <taxon>Araneomorphae</taxon>
        <taxon>Entelegynae</taxon>
        <taxon>Araneoidea</taxon>
        <taxon>Nephilidae</taxon>
        <taxon>Trichonephila</taxon>
    </lineage>
</organism>
<keyword evidence="2" id="KW-1185">Reference proteome</keyword>
<reference evidence="1" key="1">
    <citation type="submission" date="2020-07" db="EMBL/GenBank/DDBJ databases">
        <title>Multicomponent nature underlies the extraordinary mechanical properties of spider dragline silk.</title>
        <authorList>
            <person name="Kono N."/>
            <person name="Nakamura H."/>
            <person name="Mori M."/>
            <person name="Yoshida Y."/>
            <person name="Ohtoshi R."/>
            <person name="Malay A.D."/>
            <person name="Moran D.A.P."/>
            <person name="Tomita M."/>
            <person name="Numata K."/>
            <person name="Arakawa K."/>
        </authorList>
    </citation>
    <scope>NUCLEOTIDE SEQUENCE</scope>
</reference>
<dbReference type="EMBL" id="BMAO01027321">
    <property type="protein sequence ID" value="GFR15977.1"/>
    <property type="molecule type" value="Genomic_DNA"/>
</dbReference>
<gene>
    <name evidence="1" type="ORF">TNCT_145131</name>
</gene>
<protein>
    <submittedName>
        <fullName evidence="1">Uncharacterized protein</fullName>
    </submittedName>
</protein>
<name>A0A8X6H2P9_TRICU</name>